<keyword evidence="3" id="KW-0479">Metal-binding</keyword>
<dbReference type="GO" id="GO:0051536">
    <property type="term" value="F:iron-sulfur cluster binding"/>
    <property type="evidence" value="ECO:0007669"/>
    <property type="project" value="UniProtKB-KW"/>
</dbReference>
<sequence>FNANLDWAHKLLGLIISRGYHKKLVFRVALRVNEKIIDTDLLSHLRAAGVWFVMFGVENGNQAMLDHMKKGITIEEVKRAFRVAQDAGLKTEAFFIVGMPGETHQTVQDSLNLYKAIKPYWGGFSMAMPFPGTGLTEELRKSGNLLCEDYDKFGPECKAVKTDTLSADEIANYVKLLNGMARQDKIMHPKQLMYAIKGKVFGR</sequence>
<dbReference type="GO" id="GO:0003824">
    <property type="term" value="F:catalytic activity"/>
    <property type="evidence" value="ECO:0007669"/>
    <property type="project" value="InterPro"/>
</dbReference>
<dbReference type="AlphaFoldDB" id="A0A0F9C1B1"/>
<dbReference type="InterPro" id="IPR051198">
    <property type="entry name" value="BchE-like"/>
</dbReference>
<protein>
    <recommendedName>
        <fullName evidence="6">Radical SAM core domain-containing protein</fullName>
    </recommendedName>
</protein>
<keyword evidence="2" id="KW-0949">S-adenosyl-L-methionine</keyword>
<evidence type="ECO:0000313" key="7">
    <source>
        <dbReference type="EMBL" id="KKK90436.1"/>
    </source>
</evidence>
<keyword evidence="4" id="KW-0408">Iron</keyword>
<feature type="domain" description="Radical SAM core" evidence="6">
    <location>
        <begin position="1"/>
        <end position="181"/>
    </location>
</feature>
<feature type="non-terminal residue" evidence="7">
    <location>
        <position position="1"/>
    </location>
</feature>
<evidence type="ECO:0000256" key="5">
    <source>
        <dbReference type="ARBA" id="ARBA00023014"/>
    </source>
</evidence>
<reference evidence="7" key="1">
    <citation type="journal article" date="2015" name="Nature">
        <title>Complex archaea that bridge the gap between prokaryotes and eukaryotes.</title>
        <authorList>
            <person name="Spang A."/>
            <person name="Saw J.H."/>
            <person name="Jorgensen S.L."/>
            <person name="Zaremba-Niedzwiedzka K."/>
            <person name="Martijn J."/>
            <person name="Lind A.E."/>
            <person name="van Eijk R."/>
            <person name="Schleper C."/>
            <person name="Guy L."/>
            <person name="Ettema T.J."/>
        </authorList>
    </citation>
    <scope>NUCLEOTIDE SEQUENCE</scope>
</reference>
<keyword evidence="5" id="KW-0411">Iron-sulfur</keyword>
<dbReference type="PANTHER" id="PTHR43409">
    <property type="entry name" value="ANAEROBIC MAGNESIUM-PROTOPORPHYRIN IX MONOMETHYL ESTER CYCLASE-RELATED"/>
    <property type="match status" value="1"/>
</dbReference>
<evidence type="ECO:0000256" key="4">
    <source>
        <dbReference type="ARBA" id="ARBA00023004"/>
    </source>
</evidence>
<dbReference type="CDD" id="cd01335">
    <property type="entry name" value="Radical_SAM"/>
    <property type="match status" value="1"/>
</dbReference>
<dbReference type="InterPro" id="IPR007197">
    <property type="entry name" value="rSAM"/>
</dbReference>
<dbReference type="InterPro" id="IPR058240">
    <property type="entry name" value="rSAM_sf"/>
</dbReference>
<dbReference type="SUPFAM" id="SSF102114">
    <property type="entry name" value="Radical SAM enzymes"/>
    <property type="match status" value="1"/>
</dbReference>
<dbReference type="PROSITE" id="PS51918">
    <property type="entry name" value="RADICAL_SAM"/>
    <property type="match status" value="1"/>
</dbReference>
<evidence type="ECO:0000256" key="1">
    <source>
        <dbReference type="ARBA" id="ARBA00001966"/>
    </source>
</evidence>
<evidence type="ECO:0000256" key="2">
    <source>
        <dbReference type="ARBA" id="ARBA00022691"/>
    </source>
</evidence>
<comment type="caution">
    <text evidence="7">The sequence shown here is derived from an EMBL/GenBank/DDBJ whole genome shotgun (WGS) entry which is preliminary data.</text>
</comment>
<dbReference type="EMBL" id="LAZR01049104">
    <property type="protein sequence ID" value="KKK90436.1"/>
    <property type="molecule type" value="Genomic_DNA"/>
</dbReference>
<proteinExistence type="predicted"/>
<organism evidence="7">
    <name type="scientific">marine sediment metagenome</name>
    <dbReference type="NCBI Taxonomy" id="412755"/>
    <lineage>
        <taxon>unclassified sequences</taxon>
        <taxon>metagenomes</taxon>
        <taxon>ecological metagenomes</taxon>
    </lineage>
</organism>
<name>A0A0F9C1B1_9ZZZZ</name>
<evidence type="ECO:0000256" key="3">
    <source>
        <dbReference type="ARBA" id="ARBA00022723"/>
    </source>
</evidence>
<evidence type="ECO:0000259" key="6">
    <source>
        <dbReference type="PROSITE" id="PS51918"/>
    </source>
</evidence>
<dbReference type="Pfam" id="PF04055">
    <property type="entry name" value="Radical_SAM"/>
    <property type="match status" value="1"/>
</dbReference>
<dbReference type="GO" id="GO:0046872">
    <property type="term" value="F:metal ion binding"/>
    <property type="evidence" value="ECO:0007669"/>
    <property type="project" value="UniProtKB-KW"/>
</dbReference>
<comment type="cofactor">
    <cofactor evidence="1">
        <name>[4Fe-4S] cluster</name>
        <dbReference type="ChEBI" id="CHEBI:49883"/>
    </cofactor>
</comment>
<accession>A0A0F9C1B1</accession>
<dbReference type="Gene3D" id="3.30.750.200">
    <property type="match status" value="1"/>
</dbReference>
<gene>
    <name evidence="7" type="ORF">LCGC14_2723040</name>
</gene>